<keyword evidence="2" id="KW-1185">Reference proteome</keyword>
<dbReference type="OrthoDB" id="5282002at2759"/>
<dbReference type="AlphaFoldDB" id="A0A6A6UBT1"/>
<protein>
    <submittedName>
        <fullName evidence="1">Uncharacterized protein</fullName>
    </submittedName>
</protein>
<reference evidence="1" key="1">
    <citation type="journal article" date="2020" name="Stud. Mycol.">
        <title>101 Dothideomycetes genomes: a test case for predicting lifestyles and emergence of pathogens.</title>
        <authorList>
            <person name="Haridas S."/>
            <person name="Albert R."/>
            <person name="Binder M."/>
            <person name="Bloem J."/>
            <person name="Labutti K."/>
            <person name="Salamov A."/>
            <person name="Andreopoulos B."/>
            <person name="Baker S."/>
            <person name="Barry K."/>
            <person name="Bills G."/>
            <person name="Bluhm B."/>
            <person name="Cannon C."/>
            <person name="Castanera R."/>
            <person name="Culley D."/>
            <person name="Daum C."/>
            <person name="Ezra D."/>
            <person name="Gonzalez J."/>
            <person name="Henrissat B."/>
            <person name="Kuo A."/>
            <person name="Liang C."/>
            <person name="Lipzen A."/>
            <person name="Lutzoni F."/>
            <person name="Magnuson J."/>
            <person name="Mondo S."/>
            <person name="Nolan M."/>
            <person name="Ohm R."/>
            <person name="Pangilinan J."/>
            <person name="Park H.-J."/>
            <person name="Ramirez L."/>
            <person name="Alfaro M."/>
            <person name="Sun H."/>
            <person name="Tritt A."/>
            <person name="Yoshinaga Y."/>
            <person name="Zwiers L.-H."/>
            <person name="Turgeon B."/>
            <person name="Goodwin S."/>
            <person name="Spatafora J."/>
            <person name="Crous P."/>
            <person name="Grigoriev I."/>
        </authorList>
    </citation>
    <scope>NUCLEOTIDE SEQUENCE</scope>
    <source>
        <strain evidence="1">CBS 115976</strain>
    </source>
</reference>
<accession>A0A6A6UBT1</accession>
<dbReference type="Proteomes" id="UP000799302">
    <property type="component" value="Unassembled WGS sequence"/>
</dbReference>
<gene>
    <name evidence="1" type="ORF">BT63DRAFT_424775</name>
</gene>
<proteinExistence type="predicted"/>
<dbReference type="EMBL" id="MU004235">
    <property type="protein sequence ID" value="KAF2669061.1"/>
    <property type="molecule type" value="Genomic_DNA"/>
</dbReference>
<evidence type="ECO:0000313" key="2">
    <source>
        <dbReference type="Proteomes" id="UP000799302"/>
    </source>
</evidence>
<name>A0A6A6UBT1_9PEZI</name>
<evidence type="ECO:0000313" key="1">
    <source>
        <dbReference type="EMBL" id="KAF2669061.1"/>
    </source>
</evidence>
<sequence>MSSEARPNWAPDPATTNRRDYTAAVCSQQLAANANQDFIKEMTLHRRLANALARHDAMAPNLTQNFNVPANKKSRVYFMWDFVIRTIGFLNILGAQDVGLPADMRTEMQEDILSRHQMVVSLVLDDSGKANAMFQGDTTPWGDEVVGIVREMEQD</sequence>
<organism evidence="1 2">
    <name type="scientific">Microthyrium microscopicum</name>
    <dbReference type="NCBI Taxonomy" id="703497"/>
    <lineage>
        <taxon>Eukaryota</taxon>
        <taxon>Fungi</taxon>
        <taxon>Dikarya</taxon>
        <taxon>Ascomycota</taxon>
        <taxon>Pezizomycotina</taxon>
        <taxon>Dothideomycetes</taxon>
        <taxon>Dothideomycetes incertae sedis</taxon>
        <taxon>Microthyriales</taxon>
        <taxon>Microthyriaceae</taxon>
        <taxon>Microthyrium</taxon>
    </lineage>
</organism>